<accession>A0A084U4M2</accession>
<dbReference type="InterPro" id="IPR036117">
    <property type="entry name" value="DhaL_dom_sf"/>
</dbReference>
<dbReference type="SUPFAM" id="SSF101473">
    <property type="entry name" value="DhaL-like"/>
    <property type="match status" value="1"/>
</dbReference>
<evidence type="ECO:0000259" key="1">
    <source>
        <dbReference type="PROSITE" id="PS51480"/>
    </source>
</evidence>
<dbReference type="Gene3D" id="1.25.40.340">
    <property type="match status" value="1"/>
</dbReference>
<gene>
    <name evidence="2" type="primary">yloV</name>
    <name evidence="2" type="ORF">P271_773</name>
</gene>
<dbReference type="InterPro" id="IPR050270">
    <property type="entry name" value="DegV_domain_contain"/>
</dbReference>
<dbReference type="PANTHER" id="PTHR33434">
    <property type="entry name" value="DEGV DOMAIN-CONTAINING PROTEIN DR_1986-RELATED"/>
    <property type="match status" value="1"/>
</dbReference>
<proteinExistence type="predicted"/>
<dbReference type="Pfam" id="PF02734">
    <property type="entry name" value="Dak2"/>
    <property type="match status" value="1"/>
</dbReference>
<evidence type="ECO:0000313" key="3">
    <source>
        <dbReference type="Proteomes" id="UP000028523"/>
    </source>
</evidence>
<dbReference type="InterPro" id="IPR033470">
    <property type="entry name" value="FakA-like_C"/>
</dbReference>
<dbReference type="SMART" id="SM01120">
    <property type="entry name" value="Dak2"/>
    <property type="match status" value="1"/>
</dbReference>
<dbReference type="InterPro" id="IPR019986">
    <property type="entry name" value="YloV-like"/>
</dbReference>
<dbReference type="InterPro" id="IPR048394">
    <property type="entry name" value="FakA-like_M"/>
</dbReference>
<dbReference type="Pfam" id="PF13684">
    <property type="entry name" value="FakA-like_C"/>
    <property type="match status" value="1"/>
</dbReference>
<keyword evidence="3" id="KW-1185">Reference proteome</keyword>
<protein>
    <submittedName>
        <fullName evidence="2">DAK2 domain fusion protein YloV</fullName>
    </submittedName>
</protein>
<name>A0A084U4M2_MALIO</name>
<dbReference type="EMBL" id="AWQU01000048">
    <property type="protein sequence ID" value="KFB07908.1"/>
    <property type="molecule type" value="Genomic_DNA"/>
</dbReference>
<reference evidence="2 3" key="1">
    <citation type="journal article" date="2014" name="PLoS ONE">
        <title>Reduction of Hydrogen Peroxide Accumulation and Toxicity by a Catalase from Mycoplasma iowae.</title>
        <authorList>
            <person name="Pritchard R.E."/>
            <person name="Prassinos A.J."/>
            <person name="Osborne J.D."/>
            <person name="Raviv Z."/>
            <person name="Balish M.F."/>
        </authorList>
    </citation>
    <scope>NUCLEOTIDE SEQUENCE [LARGE SCALE GENOMIC DNA]</scope>
    <source>
        <strain evidence="2 3">DK-CPA</strain>
    </source>
</reference>
<dbReference type="SMART" id="SM01121">
    <property type="entry name" value="Dak1_2"/>
    <property type="match status" value="1"/>
</dbReference>
<evidence type="ECO:0000313" key="2">
    <source>
        <dbReference type="EMBL" id="KFB07908.1"/>
    </source>
</evidence>
<dbReference type="RefSeq" id="WP_004025236.1">
    <property type="nucleotide sequence ID" value="NZ_AWQU01000048.1"/>
</dbReference>
<comment type="caution">
    <text evidence="2">The sequence shown here is derived from an EMBL/GenBank/DDBJ whole genome shotgun (WGS) entry which is preliminary data.</text>
</comment>
<dbReference type="AlphaFoldDB" id="A0A084U4M2"/>
<dbReference type="NCBIfam" id="TIGR03599">
    <property type="entry name" value="YloV"/>
    <property type="match status" value="1"/>
</dbReference>
<dbReference type="PROSITE" id="PS51480">
    <property type="entry name" value="DHAL"/>
    <property type="match status" value="1"/>
</dbReference>
<organism evidence="2 3">
    <name type="scientific">Malacoplasma iowae DK-CPA</name>
    <dbReference type="NCBI Taxonomy" id="1394179"/>
    <lineage>
        <taxon>Bacteria</taxon>
        <taxon>Bacillati</taxon>
        <taxon>Mycoplasmatota</taxon>
        <taxon>Mycoplasmoidales</taxon>
        <taxon>Mycoplasmoidaceae</taxon>
        <taxon>Malacoplasma</taxon>
    </lineage>
</organism>
<feature type="domain" description="DhaL" evidence="1">
    <location>
        <begin position="7"/>
        <end position="200"/>
    </location>
</feature>
<dbReference type="GO" id="GO:0004371">
    <property type="term" value="F:glycerone kinase activity"/>
    <property type="evidence" value="ECO:0007669"/>
    <property type="project" value="InterPro"/>
</dbReference>
<dbReference type="Pfam" id="PF21645">
    <property type="entry name" value="FakA-like_M"/>
    <property type="match status" value="1"/>
</dbReference>
<dbReference type="Proteomes" id="UP000028523">
    <property type="component" value="Unassembled WGS sequence"/>
</dbReference>
<dbReference type="PANTHER" id="PTHR33434:SF4">
    <property type="entry name" value="PHOSPHATASE PROTEIN"/>
    <property type="match status" value="1"/>
</dbReference>
<sequence>MKTIDSKKFLDMFGAGCQQITDSCDYINELNVFPVPDGDTGTNLKITTNSAYESTLQKISDNSTFVEITSILSRQLLMNARGNSGVIFSQIFRGFFDSIKEENNKLDCDLLKKCLISAKERAYRSITNPIEGTILTIIRVISEEMQTKEIDDIEHFFKEIVSVGFDILKKTPEMLISLKEAKVVDSGGYGLCKFFEGMYLCVSGSLVTDKSNEKLKKDESDIKDITINSKNTFINNQSRSEISEEGFGYCCEFIIQQNFITYDGQKEKEKFNKNSFEKELLAFGDSLIVVTDEDIIKVHMHALEPYKVLLVGQKYGEFLKIKVENMTQQYLDTHPEINPKDMFKTTQLVDDVKLVVTLPSQKISEYYLEELNIENSIITEDTGNPSTNDILNSIKDTKSKNVIVVTDDSNIILSAEQTVELLKNKVNVSIVRGKNLMESMLACLNFNSSLSIYENQKEMNKVVKKSITGLISKSVKTAKFNDVMVQKGDNIGILDKRIVLSEKSTESAAISLIKKMKAKIRKPEMVYLIYGQGISLREVRNIEKFVNENYGIKIKAVSGNQKLYQYYIGIM</sequence>
<dbReference type="InterPro" id="IPR004007">
    <property type="entry name" value="DhaL_dom"/>
</dbReference>
<dbReference type="GO" id="GO:0006071">
    <property type="term" value="P:glycerol metabolic process"/>
    <property type="evidence" value="ECO:0007669"/>
    <property type="project" value="InterPro"/>
</dbReference>